<evidence type="ECO:0000313" key="4">
    <source>
        <dbReference type="Proteomes" id="UP000198855"/>
    </source>
</evidence>
<dbReference type="PANTHER" id="PTHR43798">
    <property type="entry name" value="MONOACYLGLYCEROL LIPASE"/>
    <property type="match status" value="1"/>
</dbReference>
<dbReference type="SUPFAM" id="SSF53474">
    <property type="entry name" value="alpha/beta-Hydrolases"/>
    <property type="match status" value="1"/>
</dbReference>
<dbReference type="STRING" id="1045775.SAMN05216378_4312"/>
<dbReference type="InterPro" id="IPR050266">
    <property type="entry name" value="AB_hydrolase_sf"/>
</dbReference>
<dbReference type="GO" id="GO:0016787">
    <property type="term" value="F:hydrolase activity"/>
    <property type="evidence" value="ECO:0007669"/>
    <property type="project" value="UniProtKB-KW"/>
</dbReference>
<keyword evidence="4" id="KW-1185">Reference proteome</keyword>
<dbReference type="AlphaFoldDB" id="A0A1I2DXL0"/>
<feature type="domain" description="AB hydrolase-1" evidence="2">
    <location>
        <begin position="23"/>
        <end position="254"/>
    </location>
</feature>
<dbReference type="InterPro" id="IPR000073">
    <property type="entry name" value="AB_hydrolase_1"/>
</dbReference>
<protein>
    <submittedName>
        <fullName evidence="3">Pimeloyl-ACP methyl ester carboxylesterase</fullName>
    </submittedName>
</protein>
<dbReference type="Pfam" id="PF00561">
    <property type="entry name" value="Abhydrolase_1"/>
    <property type="match status" value="1"/>
</dbReference>
<proteinExistence type="predicted"/>
<reference evidence="4" key="1">
    <citation type="submission" date="2016-10" db="EMBL/GenBank/DDBJ databases">
        <authorList>
            <person name="Varghese N."/>
            <person name="Submissions S."/>
        </authorList>
    </citation>
    <scope>NUCLEOTIDE SEQUENCE [LARGE SCALE GENOMIC DNA]</scope>
    <source>
        <strain evidence="4">CGMCC 1.10784</strain>
    </source>
</reference>
<gene>
    <name evidence="3" type="ORF">SAMN05216378_4312</name>
</gene>
<dbReference type="EMBL" id="FOMT01000004">
    <property type="protein sequence ID" value="SFE84690.1"/>
    <property type="molecule type" value="Genomic_DNA"/>
</dbReference>
<name>A0A1I2DXL0_9BACL</name>
<dbReference type="OrthoDB" id="9773293at2"/>
<accession>A0A1I2DXL0</accession>
<evidence type="ECO:0000313" key="3">
    <source>
        <dbReference type="EMBL" id="SFE84690.1"/>
    </source>
</evidence>
<dbReference type="GO" id="GO:0016020">
    <property type="term" value="C:membrane"/>
    <property type="evidence" value="ECO:0007669"/>
    <property type="project" value="TreeGrafter"/>
</dbReference>
<evidence type="ECO:0000256" key="1">
    <source>
        <dbReference type="ARBA" id="ARBA00022801"/>
    </source>
</evidence>
<sequence>MNYYIDVEPGVSLYVEDTGVGQPILFVHGYPLDHRMYEYQVNQLPKYGYRCIRMDLRGFGKSDSPWESYSLDRMADDVRAIIDTLGFKQITLAAFSMGGAVAVRYMGRHAGHGVGKLLLFAAAAPYITKQPGFPQGMPVEGLDALIALANRDRPQMLQEFGKLFFHNEPTPAFRQWFDSVQLDQSPRAIIACGHTLRDENVKADLGRIKAPTYIFHGVYDRICPFELAIIMKENIPSSILLRFDNSGHAIFYEELDLFNACLLEALRH</sequence>
<keyword evidence="1" id="KW-0378">Hydrolase</keyword>
<dbReference type="PANTHER" id="PTHR43798:SF31">
    <property type="entry name" value="AB HYDROLASE SUPERFAMILY PROTEIN YCLE"/>
    <property type="match status" value="1"/>
</dbReference>
<dbReference type="RefSeq" id="WP_091188475.1">
    <property type="nucleotide sequence ID" value="NZ_FOMT01000004.1"/>
</dbReference>
<dbReference type="Gene3D" id="3.40.50.1820">
    <property type="entry name" value="alpha/beta hydrolase"/>
    <property type="match status" value="1"/>
</dbReference>
<evidence type="ECO:0000259" key="2">
    <source>
        <dbReference type="Pfam" id="PF00561"/>
    </source>
</evidence>
<dbReference type="Proteomes" id="UP000198855">
    <property type="component" value="Unassembled WGS sequence"/>
</dbReference>
<dbReference type="InterPro" id="IPR029058">
    <property type="entry name" value="AB_hydrolase_fold"/>
</dbReference>
<dbReference type="PRINTS" id="PR00111">
    <property type="entry name" value="ABHYDROLASE"/>
</dbReference>
<organism evidence="3 4">
    <name type="scientific">Paenibacillus catalpae</name>
    <dbReference type="NCBI Taxonomy" id="1045775"/>
    <lineage>
        <taxon>Bacteria</taxon>
        <taxon>Bacillati</taxon>
        <taxon>Bacillota</taxon>
        <taxon>Bacilli</taxon>
        <taxon>Bacillales</taxon>
        <taxon>Paenibacillaceae</taxon>
        <taxon>Paenibacillus</taxon>
    </lineage>
</organism>